<dbReference type="InterPro" id="IPR024079">
    <property type="entry name" value="MetalloPept_cat_dom_sf"/>
</dbReference>
<dbReference type="EMBL" id="FMUH01000002">
    <property type="protein sequence ID" value="SCX47518.1"/>
    <property type="molecule type" value="Genomic_DNA"/>
</dbReference>
<evidence type="ECO:0000256" key="1">
    <source>
        <dbReference type="SAM" id="MobiDB-lite"/>
    </source>
</evidence>
<dbReference type="GO" id="GO:0030246">
    <property type="term" value="F:carbohydrate binding"/>
    <property type="evidence" value="ECO:0007669"/>
    <property type="project" value="UniProtKB-KW"/>
</dbReference>
<dbReference type="PROSITE" id="PS51318">
    <property type="entry name" value="TAT"/>
    <property type="match status" value="1"/>
</dbReference>
<dbReference type="SMART" id="SM00108">
    <property type="entry name" value="B_lectin"/>
    <property type="match status" value="1"/>
</dbReference>
<dbReference type="Gene3D" id="3.40.390.10">
    <property type="entry name" value="Collagenase (Catalytic Domain)"/>
    <property type="match status" value="1"/>
</dbReference>
<keyword evidence="4" id="KW-0430">Lectin</keyword>
<feature type="region of interest" description="Disordered" evidence="1">
    <location>
        <begin position="110"/>
        <end position="140"/>
    </location>
</feature>
<dbReference type="PROSITE" id="PS50927">
    <property type="entry name" value="BULB_LECTIN"/>
    <property type="match status" value="1"/>
</dbReference>
<dbReference type="GO" id="GO:0008237">
    <property type="term" value="F:metallopeptidase activity"/>
    <property type="evidence" value="ECO:0007669"/>
    <property type="project" value="InterPro"/>
</dbReference>
<keyword evidence="5" id="KW-1185">Reference proteome</keyword>
<reference evidence="5" key="1">
    <citation type="submission" date="2016-10" db="EMBL/GenBank/DDBJ databases">
        <authorList>
            <person name="Varghese N."/>
            <person name="Submissions S."/>
        </authorList>
    </citation>
    <scope>NUCLEOTIDE SEQUENCE [LARGE SCALE GENOMIC DNA]</scope>
    <source>
        <strain evidence="5">DSM 45722</strain>
    </source>
</reference>
<feature type="signal peptide" evidence="2">
    <location>
        <begin position="1"/>
        <end position="33"/>
    </location>
</feature>
<dbReference type="Gene3D" id="2.90.10.10">
    <property type="entry name" value="Bulb-type lectin domain"/>
    <property type="match status" value="2"/>
</dbReference>
<dbReference type="SUPFAM" id="SSF55486">
    <property type="entry name" value="Metalloproteases ('zincins'), catalytic domain"/>
    <property type="match status" value="1"/>
</dbReference>
<evidence type="ECO:0000313" key="5">
    <source>
        <dbReference type="Proteomes" id="UP000198981"/>
    </source>
</evidence>
<feature type="chain" id="PRO_5011437304" evidence="2">
    <location>
        <begin position="34"/>
        <end position="651"/>
    </location>
</feature>
<gene>
    <name evidence="4" type="ORF">SAMN03159343_2012</name>
</gene>
<dbReference type="SUPFAM" id="SSF51110">
    <property type="entry name" value="alpha-D-mannose-specific plant lectins"/>
    <property type="match status" value="1"/>
</dbReference>
<sequence length="651" mass="66227">MPQVRRRRALRSSVLAASLAVLASLVVAPPALAEDPTAAPSTGTSAPTSASSTDGTPTTAAPITEAAPTTAPTTDQPVEPAPVDQPAVEDSTVPDAGDVVVGELQQAWPDPAAEDHDHHGAEEHTGHDDHAGEQPLSWIDTGDGTAVRVPTDALPDVTVGSTISVTVGDPVTDEASTEQGFAPAVDVQSATVLDVAAPDPTTASAGSTPTNTVTAVLVLPSGATADGTSISTVVNALNADVSPFWDEQSNGTVRISAAQGASGWITSAQACSAPFALWSDVARQIGWTEGAGKHLMLYVPRNAPGCAYGLGTVGSSIGSGGYSYVQASRLSVMGHELGHNFGLGHSSELQCNSSLEAGSCRTRDYYDFYDIMGISWDQVGTLNAAQAARLGLLPSSEQVALTTSNATTTVTLVPVAASSGTRAIKLTAADGTVYYLEYRQASGRDAWLGDSRNAYGLTSGVVLRRASSGANTSLLLDGSPSGSAGWDGDMQQALPVGAAVQVAGGDFHVVVQRTDAGSAAVRVRTALAPTVTSLLTGDELYPDQSLVSANGAYRLVVQADGNLVVYGAGDRVVWASYSGGSGARAVMQADGNLVVYGGRGEALWSTRTYASSGGSVRLSDDGAVVVSSGSGAVLWSSGSDDRSVLRAGQRL</sequence>
<dbReference type="Proteomes" id="UP000198981">
    <property type="component" value="Unassembled WGS sequence"/>
</dbReference>
<dbReference type="STRING" id="1960309.SAMN03159343_2012"/>
<evidence type="ECO:0000259" key="3">
    <source>
        <dbReference type="PROSITE" id="PS50927"/>
    </source>
</evidence>
<proteinExistence type="predicted"/>
<feature type="compositionally biased region" description="Basic and acidic residues" evidence="1">
    <location>
        <begin position="113"/>
        <end position="132"/>
    </location>
</feature>
<dbReference type="InterPro" id="IPR036426">
    <property type="entry name" value="Bulb-type_lectin_dom_sf"/>
</dbReference>
<protein>
    <submittedName>
        <fullName evidence="4">D-mannose binding lectin</fullName>
    </submittedName>
</protein>
<dbReference type="InterPro" id="IPR001480">
    <property type="entry name" value="Bulb-type_lectin_dom"/>
</dbReference>
<keyword evidence="2" id="KW-0732">Signal</keyword>
<dbReference type="AlphaFoldDB" id="A0A1G4Y3S8"/>
<feature type="non-terminal residue" evidence="4">
    <location>
        <position position="651"/>
    </location>
</feature>
<dbReference type="CDD" id="cd00028">
    <property type="entry name" value="B_lectin"/>
    <property type="match status" value="1"/>
</dbReference>
<evidence type="ECO:0000256" key="2">
    <source>
        <dbReference type="SAM" id="SignalP"/>
    </source>
</evidence>
<evidence type="ECO:0000313" key="4">
    <source>
        <dbReference type="EMBL" id="SCX47518.1"/>
    </source>
</evidence>
<feature type="domain" description="Bulb-type lectin" evidence="3">
    <location>
        <begin position="531"/>
        <end position="639"/>
    </location>
</feature>
<name>A0A1G4Y3S8_9ACTN</name>
<dbReference type="OrthoDB" id="3758789at2"/>
<feature type="region of interest" description="Disordered" evidence="1">
    <location>
        <begin position="33"/>
        <end position="93"/>
    </location>
</feature>
<organism evidence="4 5">
    <name type="scientific">Klenkia marina</name>
    <dbReference type="NCBI Taxonomy" id="1960309"/>
    <lineage>
        <taxon>Bacteria</taxon>
        <taxon>Bacillati</taxon>
        <taxon>Actinomycetota</taxon>
        <taxon>Actinomycetes</taxon>
        <taxon>Geodermatophilales</taxon>
        <taxon>Geodermatophilaceae</taxon>
        <taxon>Klenkia</taxon>
    </lineage>
</organism>
<feature type="compositionally biased region" description="Low complexity" evidence="1">
    <location>
        <begin position="33"/>
        <end position="74"/>
    </location>
</feature>
<dbReference type="InterPro" id="IPR006311">
    <property type="entry name" value="TAT_signal"/>
</dbReference>
<accession>A0A1G4Y3S8</accession>